<dbReference type="EMBL" id="BGPR01058070">
    <property type="protein sequence ID" value="GBO34268.1"/>
    <property type="molecule type" value="Genomic_DNA"/>
</dbReference>
<organism evidence="1 2">
    <name type="scientific">Araneus ventricosus</name>
    <name type="common">Orbweaver spider</name>
    <name type="synonym">Epeira ventricosa</name>
    <dbReference type="NCBI Taxonomy" id="182803"/>
    <lineage>
        <taxon>Eukaryota</taxon>
        <taxon>Metazoa</taxon>
        <taxon>Ecdysozoa</taxon>
        <taxon>Arthropoda</taxon>
        <taxon>Chelicerata</taxon>
        <taxon>Arachnida</taxon>
        <taxon>Araneae</taxon>
        <taxon>Araneomorphae</taxon>
        <taxon>Entelegynae</taxon>
        <taxon>Araneoidea</taxon>
        <taxon>Araneidae</taxon>
        <taxon>Araneus</taxon>
    </lineage>
</organism>
<dbReference type="Proteomes" id="UP000499080">
    <property type="component" value="Unassembled WGS sequence"/>
</dbReference>
<dbReference type="AlphaFoldDB" id="A0A4Y2WCI4"/>
<sequence>MVLEYLSFTNCKTQLHLICLEREPEVAVDAMFCREKNTAVRVIILPPDPEIVIDDEEIDVACTSSEHGHVAFDEKIQEETDGTIETIKEKDAAEYILTPSWTNCAPKFPSALELFYEYDFRKITSELIEMMAENMIVQLW</sequence>
<evidence type="ECO:0000313" key="1">
    <source>
        <dbReference type="EMBL" id="GBO34268.1"/>
    </source>
</evidence>
<accession>A0A4Y2WCI4</accession>
<name>A0A4Y2WCI4_ARAVE</name>
<comment type="caution">
    <text evidence="1">The sequence shown here is derived from an EMBL/GenBank/DDBJ whole genome shotgun (WGS) entry which is preliminary data.</text>
</comment>
<proteinExistence type="predicted"/>
<keyword evidence="2" id="KW-1185">Reference proteome</keyword>
<gene>
    <name evidence="1" type="ORF">AVEN_26446_1</name>
</gene>
<evidence type="ECO:0000313" key="2">
    <source>
        <dbReference type="Proteomes" id="UP000499080"/>
    </source>
</evidence>
<protein>
    <submittedName>
        <fullName evidence="1">Uncharacterized protein</fullName>
    </submittedName>
</protein>
<reference evidence="1 2" key="1">
    <citation type="journal article" date="2019" name="Sci. Rep.">
        <title>Orb-weaving spider Araneus ventricosus genome elucidates the spidroin gene catalogue.</title>
        <authorList>
            <person name="Kono N."/>
            <person name="Nakamura H."/>
            <person name="Ohtoshi R."/>
            <person name="Moran D.A.P."/>
            <person name="Shinohara A."/>
            <person name="Yoshida Y."/>
            <person name="Fujiwara M."/>
            <person name="Mori M."/>
            <person name="Tomita M."/>
            <person name="Arakawa K."/>
        </authorList>
    </citation>
    <scope>NUCLEOTIDE SEQUENCE [LARGE SCALE GENOMIC DNA]</scope>
</reference>